<dbReference type="RefSeq" id="WP_259530087.1">
    <property type="nucleotide sequence ID" value="NZ_JANLCK010000008.1"/>
</dbReference>
<organism evidence="9 10">
    <name type="scientific">Herbiconiux oxytropis</name>
    <dbReference type="NCBI Taxonomy" id="2970915"/>
    <lineage>
        <taxon>Bacteria</taxon>
        <taxon>Bacillati</taxon>
        <taxon>Actinomycetota</taxon>
        <taxon>Actinomycetes</taxon>
        <taxon>Micrococcales</taxon>
        <taxon>Microbacteriaceae</taxon>
        <taxon>Herbiconiux</taxon>
    </lineage>
</organism>
<dbReference type="Pfam" id="PF07729">
    <property type="entry name" value="FCD"/>
    <property type="match status" value="1"/>
</dbReference>
<evidence type="ECO:0000259" key="7">
    <source>
        <dbReference type="SMART" id="SM00895"/>
    </source>
</evidence>
<evidence type="ECO:0000256" key="5">
    <source>
        <dbReference type="ARBA" id="ARBA00023163"/>
    </source>
</evidence>
<feature type="compositionally biased region" description="Basic and acidic residues" evidence="6">
    <location>
        <begin position="8"/>
        <end position="20"/>
    </location>
</feature>
<keyword evidence="5" id="KW-0804">Transcription</keyword>
<dbReference type="Pfam" id="PF01613">
    <property type="entry name" value="Flavin_Reduct"/>
    <property type="match status" value="1"/>
</dbReference>
<dbReference type="Proteomes" id="UP001165587">
    <property type="component" value="Unassembled WGS sequence"/>
</dbReference>
<evidence type="ECO:0000256" key="1">
    <source>
        <dbReference type="ARBA" id="ARBA00008898"/>
    </source>
</evidence>
<keyword evidence="4" id="KW-0238">DNA-binding</keyword>
<comment type="similarity">
    <text evidence="1">Belongs to the non-flavoprotein flavin reductase family.</text>
</comment>
<dbReference type="PANTHER" id="PTHR30466:SF11">
    <property type="entry name" value="FLAVIN-DEPENDENT MONOOXYGENASE, REDUCTASE SUBUNIT HSAB"/>
    <property type="match status" value="1"/>
</dbReference>
<keyword evidence="3" id="KW-0805">Transcription regulation</keyword>
<gene>
    <name evidence="9" type="ORF">N1028_14550</name>
</gene>
<protein>
    <submittedName>
        <fullName evidence="9">Flavin reductase</fullName>
    </submittedName>
</protein>
<reference evidence="9" key="1">
    <citation type="submission" date="2022-08" db="EMBL/GenBank/DDBJ databases">
        <authorList>
            <person name="Deng Y."/>
            <person name="Han X.-F."/>
            <person name="Zhang Y.-Q."/>
        </authorList>
    </citation>
    <scope>NUCLEOTIDE SEQUENCE</scope>
    <source>
        <strain evidence="9">CPCC 203407</strain>
    </source>
</reference>
<feature type="domain" description="Flavin reductase like" evidence="8">
    <location>
        <begin position="25"/>
        <end position="167"/>
    </location>
</feature>
<dbReference type="InterPro" id="IPR008920">
    <property type="entry name" value="TF_FadR/GntR_C"/>
</dbReference>
<dbReference type="PANTHER" id="PTHR30466">
    <property type="entry name" value="FLAVIN REDUCTASE"/>
    <property type="match status" value="1"/>
</dbReference>
<dbReference type="SMART" id="SM00903">
    <property type="entry name" value="Flavin_Reduct"/>
    <property type="match status" value="1"/>
</dbReference>
<dbReference type="InterPro" id="IPR012349">
    <property type="entry name" value="Split_barrel_FMN-bd"/>
</dbReference>
<evidence type="ECO:0000256" key="2">
    <source>
        <dbReference type="ARBA" id="ARBA00023002"/>
    </source>
</evidence>
<evidence type="ECO:0000256" key="6">
    <source>
        <dbReference type="SAM" id="MobiDB-lite"/>
    </source>
</evidence>
<name>A0AA42BUN8_9MICO</name>
<sequence>MTAVETSTEEKSTGEPSKGEFRDVMGRFASGVTVITTNFEGEDLGAAASAVSSLSDEPPSLLICLNVTSTTAQAIVKNGTFAVNVLAEDSAPIAQRFASKAPDKFATIAFERGHADVPLIAGSIAHFECVVDETVRGGTHLVFLARVVRVSSKPGNPLAYFRGSFGRMETAPDAAALHAVRDYVVAAVTDETVPLDAESIAAELEIEVGRTFQALVALTNEGLVRRAGGTFEVEPVPDEVIYDYYAAKLAIEVGAAAQTVGSVEPEQLAELRRLLDETLGFSVDEQFSDPKGWIRANADFHEYLVGLAGSVILTETYKGLQLPSLERRSIKPSTKATTVLHDDHKAIVEGYENGDVELVLRTLAAHNRRPQEMREGDGMV</sequence>
<dbReference type="Gene3D" id="2.30.110.10">
    <property type="entry name" value="Electron Transport, Fmn-binding Protein, Chain A"/>
    <property type="match status" value="1"/>
</dbReference>
<dbReference type="EMBL" id="JANLCK010000008">
    <property type="protein sequence ID" value="MCS5727117.1"/>
    <property type="molecule type" value="Genomic_DNA"/>
</dbReference>
<evidence type="ECO:0000313" key="10">
    <source>
        <dbReference type="Proteomes" id="UP001165587"/>
    </source>
</evidence>
<dbReference type="InterPro" id="IPR011711">
    <property type="entry name" value="GntR_C"/>
</dbReference>
<evidence type="ECO:0000259" key="8">
    <source>
        <dbReference type="SMART" id="SM00903"/>
    </source>
</evidence>
<dbReference type="AlphaFoldDB" id="A0AA42BUN8"/>
<proteinExistence type="inferred from homology"/>
<dbReference type="InterPro" id="IPR002563">
    <property type="entry name" value="Flavin_Rdtase-like_dom"/>
</dbReference>
<dbReference type="SUPFAM" id="SSF48008">
    <property type="entry name" value="GntR ligand-binding domain-like"/>
    <property type="match status" value="1"/>
</dbReference>
<feature type="region of interest" description="Disordered" evidence="6">
    <location>
        <begin position="1"/>
        <end position="20"/>
    </location>
</feature>
<evidence type="ECO:0000256" key="3">
    <source>
        <dbReference type="ARBA" id="ARBA00023015"/>
    </source>
</evidence>
<dbReference type="SUPFAM" id="SSF50475">
    <property type="entry name" value="FMN-binding split barrel"/>
    <property type="match status" value="1"/>
</dbReference>
<dbReference type="GO" id="GO:0010181">
    <property type="term" value="F:FMN binding"/>
    <property type="evidence" value="ECO:0007669"/>
    <property type="project" value="InterPro"/>
</dbReference>
<feature type="domain" description="GntR C-terminal" evidence="7">
    <location>
        <begin position="243"/>
        <end position="369"/>
    </location>
</feature>
<keyword evidence="2" id="KW-0560">Oxidoreductase</keyword>
<evidence type="ECO:0000256" key="4">
    <source>
        <dbReference type="ARBA" id="ARBA00023125"/>
    </source>
</evidence>
<dbReference type="GO" id="GO:0003677">
    <property type="term" value="F:DNA binding"/>
    <property type="evidence" value="ECO:0007669"/>
    <property type="project" value="UniProtKB-KW"/>
</dbReference>
<accession>A0AA42BUN8</accession>
<evidence type="ECO:0000313" key="9">
    <source>
        <dbReference type="EMBL" id="MCS5727117.1"/>
    </source>
</evidence>
<comment type="caution">
    <text evidence="9">The sequence shown here is derived from an EMBL/GenBank/DDBJ whole genome shotgun (WGS) entry which is preliminary data.</text>
</comment>
<dbReference type="Gene3D" id="1.20.120.530">
    <property type="entry name" value="GntR ligand-binding domain-like"/>
    <property type="match status" value="1"/>
</dbReference>
<keyword evidence="10" id="KW-1185">Reference proteome</keyword>
<dbReference type="SMART" id="SM00895">
    <property type="entry name" value="FCD"/>
    <property type="match status" value="1"/>
</dbReference>
<dbReference type="InterPro" id="IPR050268">
    <property type="entry name" value="NADH-dep_flavin_reductase"/>
</dbReference>
<dbReference type="GO" id="GO:0042602">
    <property type="term" value="F:riboflavin reductase (NADPH) activity"/>
    <property type="evidence" value="ECO:0007669"/>
    <property type="project" value="TreeGrafter"/>
</dbReference>